<keyword evidence="3" id="KW-1185">Reference proteome</keyword>
<dbReference type="EMBL" id="CAUOFW020003179">
    <property type="protein sequence ID" value="CAK9158475.1"/>
    <property type="molecule type" value="Genomic_DNA"/>
</dbReference>
<dbReference type="PANTHER" id="PTHR33526">
    <property type="entry name" value="OS07G0123800 PROTEIN"/>
    <property type="match status" value="1"/>
</dbReference>
<proteinExistence type="predicted"/>
<reference evidence="2 3" key="1">
    <citation type="submission" date="2024-02" db="EMBL/GenBank/DDBJ databases">
        <authorList>
            <person name="Vignale AGUSTIN F."/>
            <person name="Sosa J E."/>
            <person name="Modenutti C."/>
        </authorList>
    </citation>
    <scope>NUCLEOTIDE SEQUENCE [LARGE SCALE GENOMIC DNA]</scope>
</reference>
<dbReference type="EMBL" id="CAUOFW020001447">
    <property type="protein sequence ID" value="CAK9144979.1"/>
    <property type="molecule type" value="Genomic_DNA"/>
</dbReference>
<dbReference type="Proteomes" id="UP001642360">
    <property type="component" value="Unassembled WGS sequence"/>
</dbReference>
<name>A0ABC8SRL6_9AQUA</name>
<evidence type="ECO:0000313" key="2">
    <source>
        <dbReference type="EMBL" id="CAK9158475.1"/>
    </source>
</evidence>
<organism evidence="2 3">
    <name type="scientific">Ilex paraguariensis</name>
    <name type="common">yerba mate</name>
    <dbReference type="NCBI Taxonomy" id="185542"/>
    <lineage>
        <taxon>Eukaryota</taxon>
        <taxon>Viridiplantae</taxon>
        <taxon>Streptophyta</taxon>
        <taxon>Embryophyta</taxon>
        <taxon>Tracheophyta</taxon>
        <taxon>Spermatophyta</taxon>
        <taxon>Magnoliopsida</taxon>
        <taxon>eudicotyledons</taxon>
        <taxon>Gunneridae</taxon>
        <taxon>Pentapetalae</taxon>
        <taxon>asterids</taxon>
        <taxon>campanulids</taxon>
        <taxon>Aquifoliales</taxon>
        <taxon>Aquifoliaceae</taxon>
        <taxon>Ilex</taxon>
    </lineage>
</organism>
<dbReference type="AlphaFoldDB" id="A0ABC8SRL6"/>
<dbReference type="PANTHER" id="PTHR33526:SF4">
    <property type="entry name" value="OS07G0123800 PROTEIN"/>
    <property type="match status" value="1"/>
</dbReference>
<evidence type="ECO:0000313" key="3">
    <source>
        <dbReference type="Proteomes" id="UP001642360"/>
    </source>
</evidence>
<gene>
    <name evidence="1" type="ORF">ILEXP_LOCUS12765</name>
    <name evidence="2" type="ORF">ILEXP_LOCUS27119</name>
</gene>
<protein>
    <submittedName>
        <fullName evidence="2">Uncharacterized protein</fullName>
    </submittedName>
</protein>
<accession>A0ABC8SRL6</accession>
<comment type="caution">
    <text evidence="2">The sequence shown here is derived from an EMBL/GenBank/DDBJ whole genome shotgun (WGS) entry which is preliminary data.</text>
</comment>
<dbReference type="InterPro" id="IPR016972">
    <property type="entry name" value="UCP031279"/>
</dbReference>
<sequence length="163" mass="18114">MGAKMKTGLQKENKFIQFVKGPIRILAKARDLYTKSMYDCAGRINQGSVVVCTAPIMPEMLRNSSANSSAEFNNEDLRELIRVLSTRRGGGGKVEEGDLEQLEWRQPVVVEGGGGVMGRSYSVGVGKIGRIDEEKPCDFVEVDIYPRRKSYAKRMLHITEGVD</sequence>
<evidence type="ECO:0000313" key="1">
    <source>
        <dbReference type="EMBL" id="CAK9144979.1"/>
    </source>
</evidence>
<dbReference type="PIRSF" id="PIRSF031279">
    <property type="entry name" value="UCP031279"/>
    <property type="match status" value="1"/>
</dbReference>